<dbReference type="GO" id="GO:0051301">
    <property type="term" value="P:cell division"/>
    <property type="evidence" value="ECO:0007669"/>
    <property type="project" value="UniProtKB-KW"/>
</dbReference>
<evidence type="ECO:0000256" key="5">
    <source>
        <dbReference type="ARBA" id="ARBA00023136"/>
    </source>
</evidence>
<gene>
    <name evidence="7" type="ORF">DKZ56_06595</name>
</gene>
<dbReference type="PROSITE" id="PS00428">
    <property type="entry name" value="FTSW_RODA_SPOVE"/>
    <property type="match status" value="1"/>
</dbReference>
<dbReference type="PANTHER" id="PTHR30474">
    <property type="entry name" value="CELL CYCLE PROTEIN"/>
    <property type="match status" value="1"/>
</dbReference>
<dbReference type="GO" id="GO:0015648">
    <property type="term" value="F:lipid-linked peptidoglycan transporter activity"/>
    <property type="evidence" value="ECO:0007669"/>
    <property type="project" value="TreeGrafter"/>
</dbReference>
<keyword evidence="4 6" id="KW-1133">Transmembrane helix</keyword>
<evidence type="ECO:0000313" key="8">
    <source>
        <dbReference type="Proteomes" id="UP000291151"/>
    </source>
</evidence>
<keyword evidence="7" id="KW-0132">Cell division</keyword>
<dbReference type="EMBL" id="CP036528">
    <property type="protein sequence ID" value="QBK25553.1"/>
    <property type="molecule type" value="Genomic_DNA"/>
</dbReference>
<dbReference type="PANTHER" id="PTHR30474:SF13">
    <property type="entry name" value="STAGE V SPORULATION PROTEIN E"/>
    <property type="match status" value="1"/>
</dbReference>
<dbReference type="Proteomes" id="UP000291151">
    <property type="component" value="Chromosome"/>
</dbReference>
<organism evidence="7 8">
    <name type="scientific">Ureibacillus thermophilus</name>
    <dbReference type="NCBI Taxonomy" id="367743"/>
    <lineage>
        <taxon>Bacteria</taxon>
        <taxon>Bacillati</taxon>
        <taxon>Bacillota</taxon>
        <taxon>Bacilli</taxon>
        <taxon>Bacillales</taxon>
        <taxon>Caryophanaceae</taxon>
        <taxon>Ureibacillus</taxon>
    </lineage>
</organism>
<dbReference type="GO" id="GO:0008360">
    <property type="term" value="P:regulation of cell shape"/>
    <property type="evidence" value="ECO:0007669"/>
    <property type="project" value="UniProtKB-KW"/>
</dbReference>
<accession>A0A4P6UR19</accession>
<feature type="transmembrane region" description="Helical" evidence="6">
    <location>
        <begin position="12"/>
        <end position="31"/>
    </location>
</feature>
<feature type="transmembrane region" description="Helical" evidence="6">
    <location>
        <begin position="43"/>
        <end position="63"/>
    </location>
</feature>
<evidence type="ECO:0000256" key="2">
    <source>
        <dbReference type="ARBA" id="ARBA00022692"/>
    </source>
</evidence>
<feature type="transmembrane region" description="Helical" evidence="6">
    <location>
        <begin position="75"/>
        <end position="96"/>
    </location>
</feature>
<sequence length="362" mass="39896">MPSLKFTYKRLFILSAFTLSVVGIIFIYSAGTYWSAIHYKGEIPFYIKQSIYLLLALIVFYIVSNMSIFHLEKTWISLYIFSLFLLVLVLIPGIGLERNGSQSWIGIGPLTVQPAELVKITTLMVLSFLLSKVLSGERIVRLQHFLIIIIPSALIMLQPDFGSVFILVISSFILLFIARYPIKLYVAIIVIGVIGLVGLIAAAPYRLKRIEAFIDPWQDPLGSGFQAVQSLLAIGPAGLLGHGFQQSRQKFLYLPEPQNDFIFSIILEEIGFVGGCFLIALFCLFIYSGMGLALQATRSSDFFAISSLVAMIGFQAALNIGVVIGLIPVTGVTLPFISYGGTSLMIIWFVVGVIVAISNRTT</sequence>
<dbReference type="Pfam" id="PF01098">
    <property type="entry name" value="FTSW_RODA_SPOVE"/>
    <property type="match status" value="1"/>
</dbReference>
<evidence type="ECO:0000313" key="7">
    <source>
        <dbReference type="EMBL" id="QBK25553.1"/>
    </source>
</evidence>
<dbReference type="GO" id="GO:0032153">
    <property type="term" value="C:cell division site"/>
    <property type="evidence" value="ECO:0007669"/>
    <property type="project" value="TreeGrafter"/>
</dbReference>
<keyword evidence="8" id="KW-1185">Reference proteome</keyword>
<evidence type="ECO:0000256" key="1">
    <source>
        <dbReference type="ARBA" id="ARBA00004141"/>
    </source>
</evidence>
<evidence type="ECO:0000256" key="6">
    <source>
        <dbReference type="SAM" id="Phobius"/>
    </source>
</evidence>
<feature type="transmembrane region" description="Helical" evidence="6">
    <location>
        <begin position="261"/>
        <end position="287"/>
    </location>
</feature>
<feature type="transmembrane region" description="Helical" evidence="6">
    <location>
        <begin position="146"/>
        <end position="178"/>
    </location>
</feature>
<feature type="transmembrane region" description="Helical" evidence="6">
    <location>
        <begin position="336"/>
        <end position="357"/>
    </location>
</feature>
<keyword evidence="7" id="KW-0131">Cell cycle</keyword>
<keyword evidence="2 6" id="KW-0812">Transmembrane</keyword>
<comment type="subcellular location">
    <subcellularLocation>
        <location evidence="1">Membrane</location>
        <topology evidence="1">Multi-pass membrane protein</topology>
    </subcellularLocation>
</comment>
<dbReference type="InterPro" id="IPR018365">
    <property type="entry name" value="Cell_cycle_FtsW-rel_CS"/>
</dbReference>
<feature type="transmembrane region" description="Helical" evidence="6">
    <location>
        <begin position="116"/>
        <end position="134"/>
    </location>
</feature>
<evidence type="ECO:0000256" key="3">
    <source>
        <dbReference type="ARBA" id="ARBA00022960"/>
    </source>
</evidence>
<evidence type="ECO:0000256" key="4">
    <source>
        <dbReference type="ARBA" id="ARBA00022989"/>
    </source>
</evidence>
<name>A0A4P6UR19_9BACL</name>
<dbReference type="GO" id="GO:0005886">
    <property type="term" value="C:plasma membrane"/>
    <property type="evidence" value="ECO:0007669"/>
    <property type="project" value="TreeGrafter"/>
</dbReference>
<dbReference type="RefSeq" id="WP_208651938.1">
    <property type="nucleotide sequence ID" value="NZ_CP036528.1"/>
</dbReference>
<dbReference type="InterPro" id="IPR001182">
    <property type="entry name" value="FtsW/RodA"/>
</dbReference>
<feature type="transmembrane region" description="Helical" evidence="6">
    <location>
        <begin position="184"/>
        <end position="203"/>
    </location>
</feature>
<feature type="transmembrane region" description="Helical" evidence="6">
    <location>
        <begin position="308"/>
        <end position="330"/>
    </location>
</feature>
<dbReference type="AlphaFoldDB" id="A0A4P6UR19"/>
<feature type="transmembrane region" description="Helical" evidence="6">
    <location>
        <begin position="224"/>
        <end position="241"/>
    </location>
</feature>
<keyword evidence="3" id="KW-0133">Cell shape</keyword>
<proteinExistence type="predicted"/>
<reference evidence="7 8" key="1">
    <citation type="submission" date="2019-02" db="EMBL/GenBank/DDBJ databases">
        <title>Ureibacillus thermophilus.</title>
        <authorList>
            <person name="Sunny J.S."/>
            <person name="Natarajan A."/>
            <person name="Saleena L.M."/>
        </authorList>
    </citation>
    <scope>NUCLEOTIDE SEQUENCE [LARGE SCALE GENOMIC DNA]</scope>
    <source>
        <strain evidence="7 8">LM102</strain>
    </source>
</reference>
<protein>
    <submittedName>
        <fullName evidence="7">Cell division protein FtsW</fullName>
    </submittedName>
</protein>
<dbReference type="KEGG" id="uth:DKZ56_06595"/>
<keyword evidence="5 6" id="KW-0472">Membrane</keyword>